<accession>A0A2K2G3H6</accession>
<feature type="transmembrane region" description="Helical" evidence="8">
    <location>
        <begin position="336"/>
        <end position="353"/>
    </location>
</feature>
<feature type="transmembrane region" description="Helical" evidence="8">
    <location>
        <begin position="974"/>
        <end position="996"/>
    </location>
</feature>
<proteinExistence type="predicted"/>
<protein>
    <submittedName>
        <fullName evidence="9">Nodulation protein</fullName>
    </submittedName>
</protein>
<dbReference type="Proteomes" id="UP000236327">
    <property type="component" value="Unassembled WGS sequence"/>
</dbReference>
<keyword evidence="3" id="KW-1003">Cell membrane</keyword>
<dbReference type="AlphaFoldDB" id="A0A2K2G3H6"/>
<feature type="transmembrane region" description="Helical" evidence="8">
    <location>
        <begin position="360"/>
        <end position="381"/>
    </location>
</feature>
<sequence>MNIAAPFIRRPVGTMLLTLGMVLAGVIAFLRLPVAPLPQIDFPTVNVTAVLPGASPQTMGSSVAAPLEKKFQAIAGLTEMTSRSNVGITQITLQFDLARDIDGAAREVQAAINAARGDLPATLKANPTYRKINPSEAPILILSLTSDTRSPAQIYDAVSTAVQQRLLQVPGVGDVQFAGASLPAVRVDLDVDALSRFGIPLEDVRTALQSSAANRPKGVLENDRTSWLLYTRSPGLKASDYGDLIVAWRSGAAVRLSDVARVHEGAEDIRTAGYFNGRRAVDILVSRQPGANIVSTIDAVNARMPGLRAAIPADVKLDVAADLSGTIRASLHEVEITLIIAVLLVIAVVGVFLQSWRATVVPAVATIASLLGTLAMMYLLGFSLNNLSLMALTIATGFVVDDAIVVLENIQRHIEDGIPVREAALRGAGEVAFTVLSISLSLVAVFIPLLFMGGLPGRLFNEFAVTMTIAVLISLVLSLTATPMLASLILRAETGKRRETRLDRLLAWVQTGYTRLLDRALAHRRMTMALLAGALVLQFALLAAIPKGLFPDQDTGSIMGAVRADQAMSFDALDRRLHTIAATIKADPGVANVVAFTGGQRAGGGFLFVTLKSGTRASAQDIVARLRAPLGKIAGTTTFLNPVQDLRAGGRVSNAAYQYTLTAPGEAQLASAASRLAAALKRHPETVVDVDNDLSASAAGVHVEIARDTAARLGVTANAIDQTLYDAFGQRQVSVIYSGVDQYHVVMGLPPAMAASPDALERIHVPKGDLAQARAQGGAIRDAAGGQAINTAPATMVPLSTLAHWSETATTSQTNHQDGASSATISFNLAPGVSLGQASRLVEAEMKAIAGPGVKGRFAGTASQFQSSIGSLPLLVALAILVIYIVLGMLYESWIHPLTVLSTLPSAALGAVAALLVLGMQFDLIAAIGVILLIGIVKKNAILIIDFALEAERTRGLCAAEAIREAALLRFRPILMTTLAAALGALPLAIGFGTGAELRQPLGVAIFGGLVVSQMVTLFTTPVLYVLLDRFRSRPSEAPSTPAQEPLPA</sequence>
<dbReference type="GO" id="GO:0005886">
    <property type="term" value="C:plasma membrane"/>
    <property type="evidence" value="ECO:0007669"/>
    <property type="project" value="UniProtKB-SubCell"/>
</dbReference>
<feature type="transmembrane region" description="Helical" evidence="8">
    <location>
        <begin position="924"/>
        <end position="945"/>
    </location>
</feature>
<keyword evidence="2" id="KW-0813">Transport</keyword>
<feature type="transmembrane region" description="Helical" evidence="8">
    <location>
        <begin position="1002"/>
        <end position="1028"/>
    </location>
</feature>
<evidence type="ECO:0000256" key="3">
    <source>
        <dbReference type="ARBA" id="ARBA00022475"/>
    </source>
</evidence>
<dbReference type="SUPFAM" id="SSF82714">
    <property type="entry name" value="Multidrug efflux transporter AcrB TolC docking domain, DN and DC subdomains"/>
    <property type="match status" value="2"/>
</dbReference>
<evidence type="ECO:0000256" key="8">
    <source>
        <dbReference type="SAM" id="Phobius"/>
    </source>
</evidence>
<keyword evidence="10" id="KW-1185">Reference proteome</keyword>
<keyword evidence="4" id="KW-0997">Cell inner membrane</keyword>
<keyword evidence="7 8" id="KW-0472">Membrane</keyword>
<dbReference type="Gene3D" id="3.30.2090.10">
    <property type="entry name" value="Multidrug efflux transporter AcrB TolC docking domain, DN and DC subdomains"/>
    <property type="match status" value="2"/>
</dbReference>
<dbReference type="PRINTS" id="PR00702">
    <property type="entry name" value="ACRIFLAVINRP"/>
</dbReference>
<dbReference type="FunFam" id="3.30.70.1430:FF:000001">
    <property type="entry name" value="Efflux pump membrane transporter"/>
    <property type="match status" value="1"/>
</dbReference>
<dbReference type="OrthoDB" id="9807350at2"/>
<reference evidence="9 10" key="1">
    <citation type="submission" date="2016-05" db="EMBL/GenBank/DDBJ databases">
        <title>Complete genome sequence of Novosphingobium guangzhouense SA925(T).</title>
        <authorList>
            <person name="Sha S."/>
        </authorList>
    </citation>
    <scope>NUCLEOTIDE SEQUENCE [LARGE SCALE GENOMIC DNA]</scope>
    <source>
        <strain evidence="9 10">SA925</strain>
    </source>
</reference>
<dbReference type="PANTHER" id="PTHR32063:SF34">
    <property type="entry name" value="MULTIDRUG RESISTANCE PROTEIN MDTC"/>
    <property type="match status" value="1"/>
</dbReference>
<feature type="transmembrane region" description="Helical" evidence="8">
    <location>
        <begin position="526"/>
        <end position="545"/>
    </location>
</feature>
<comment type="caution">
    <text evidence="9">The sequence shown here is derived from an EMBL/GenBank/DDBJ whole genome shotgun (WGS) entry which is preliminary data.</text>
</comment>
<dbReference type="RefSeq" id="WP_103095188.1">
    <property type="nucleotide sequence ID" value="NZ_LYMM01000024.1"/>
</dbReference>
<keyword evidence="5 8" id="KW-0812">Transmembrane</keyword>
<comment type="subcellular location">
    <subcellularLocation>
        <location evidence="1">Cell inner membrane</location>
        <topology evidence="1">Multi-pass membrane protein</topology>
    </subcellularLocation>
</comment>
<dbReference type="SUPFAM" id="SSF82866">
    <property type="entry name" value="Multidrug efflux transporter AcrB transmembrane domain"/>
    <property type="match status" value="2"/>
</dbReference>
<dbReference type="Gene3D" id="3.30.70.1430">
    <property type="entry name" value="Multidrug efflux transporter AcrB pore domain"/>
    <property type="match status" value="2"/>
</dbReference>
<evidence type="ECO:0000256" key="7">
    <source>
        <dbReference type="ARBA" id="ARBA00023136"/>
    </source>
</evidence>
<evidence type="ECO:0000256" key="2">
    <source>
        <dbReference type="ARBA" id="ARBA00022448"/>
    </source>
</evidence>
<keyword evidence="6 8" id="KW-1133">Transmembrane helix</keyword>
<dbReference type="Pfam" id="PF00873">
    <property type="entry name" value="ACR_tran"/>
    <property type="match status" value="1"/>
</dbReference>
<evidence type="ECO:0000256" key="4">
    <source>
        <dbReference type="ARBA" id="ARBA00022519"/>
    </source>
</evidence>
<dbReference type="FunFam" id="1.20.1640.10:FF:000001">
    <property type="entry name" value="Efflux pump membrane transporter"/>
    <property type="match status" value="1"/>
</dbReference>
<dbReference type="EMBL" id="LYMM01000024">
    <property type="protein sequence ID" value="PNU05587.1"/>
    <property type="molecule type" value="Genomic_DNA"/>
</dbReference>
<evidence type="ECO:0000313" key="10">
    <source>
        <dbReference type="Proteomes" id="UP000236327"/>
    </source>
</evidence>
<dbReference type="PANTHER" id="PTHR32063">
    <property type="match status" value="1"/>
</dbReference>
<dbReference type="Gene3D" id="3.30.70.1440">
    <property type="entry name" value="Multidrug efflux transporter AcrB pore domain"/>
    <property type="match status" value="1"/>
</dbReference>
<dbReference type="Gene3D" id="3.30.70.1320">
    <property type="entry name" value="Multidrug efflux transporter AcrB pore domain like"/>
    <property type="match status" value="1"/>
</dbReference>
<feature type="transmembrane region" description="Helical" evidence="8">
    <location>
        <begin position="431"/>
        <end position="451"/>
    </location>
</feature>
<evidence type="ECO:0000256" key="1">
    <source>
        <dbReference type="ARBA" id="ARBA00004429"/>
    </source>
</evidence>
<evidence type="ECO:0000256" key="5">
    <source>
        <dbReference type="ARBA" id="ARBA00022692"/>
    </source>
</evidence>
<dbReference type="InterPro" id="IPR027463">
    <property type="entry name" value="AcrB_DN_DC_subdom"/>
</dbReference>
<feature type="transmembrane region" description="Helical" evidence="8">
    <location>
        <begin position="12"/>
        <end position="32"/>
    </location>
</feature>
<feature type="transmembrane region" description="Helical" evidence="8">
    <location>
        <begin position="898"/>
        <end position="918"/>
    </location>
</feature>
<dbReference type="InterPro" id="IPR001036">
    <property type="entry name" value="Acrflvin-R"/>
</dbReference>
<dbReference type="SUPFAM" id="SSF82693">
    <property type="entry name" value="Multidrug efflux transporter AcrB pore domain, PN1, PN2, PC1 and PC2 subdomains"/>
    <property type="match status" value="3"/>
</dbReference>
<dbReference type="Gene3D" id="1.20.1640.10">
    <property type="entry name" value="Multidrug efflux transporter AcrB transmembrane domain"/>
    <property type="match status" value="2"/>
</dbReference>
<feature type="transmembrane region" description="Helical" evidence="8">
    <location>
        <begin position="872"/>
        <end position="891"/>
    </location>
</feature>
<dbReference type="GO" id="GO:0042910">
    <property type="term" value="F:xenobiotic transmembrane transporter activity"/>
    <property type="evidence" value="ECO:0007669"/>
    <property type="project" value="TreeGrafter"/>
</dbReference>
<organism evidence="9 10">
    <name type="scientific">Novosphingobium guangzhouense</name>
    <dbReference type="NCBI Taxonomy" id="1850347"/>
    <lineage>
        <taxon>Bacteria</taxon>
        <taxon>Pseudomonadati</taxon>
        <taxon>Pseudomonadota</taxon>
        <taxon>Alphaproteobacteria</taxon>
        <taxon>Sphingomonadales</taxon>
        <taxon>Sphingomonadaceae</taxon>
        <taxon>Novosphingobium</taxon>
    </lineage>
</organism>
<feature type="transmembrane region" description="Helical" evidence="8">
    <location>
        <begin position="463"/>
        <end position="490"/>
    </location>
</feature>
<evidence type="ECO:0000313" key="9">
    <source>
        <dbReference type="EMBL" id="PNU05587.1"/>
    </source>
</evidence>
<feature type="transmembrane region" description="Helical" evidence="8">
    <location>
        <begin position="387"/>
        <end position="410"/>
    </location>
</feature>
<evidence type="ECO:0000256" key="6">
    <source>
        <dbReference type="ARBA" id="ARBA00022989"/>
    </source>
</evidence>
<gene>
    <name evidence="9" type="ORF">A8V01_15615</name>
</gene>
<name>A0A2K2G3H6_9SPHN</name>